<dbReference type="Pfam" id="PF01551">
    <property type="entry name" value="Peptidase_M23"/>
    <property type="match status" value="1"/>
</dbReference>
<accession>A0A451BAJ6</accession>
<organism evidence="10">
    <name type="scientific">Candidatus Kentrum sp. MB</name>
    <dbReference type="NCBI Taxonomy" id="2138164"/>
    <lineage>
        <taxon>Bacteria</taxon>
        <taxon>Pseudomonadati</taxon>
        <taxon>Pseudomonadota</taxon>
        <taxon>Gammaproteobacteria</taxon>
        <taxon>Candidatus Kentrum</taxon>
    </lineage>
</organism>
<dbReference type="GO" id="GO:0005737">
    <property type="term" value="C:cytoplasm"/>
    <property type="evidence" value="ECO:0007669"/>
    <property type="project" value="InterPro"/>
</dbReference>
<protein>
    <submittedName>
        <fullName evidence="10">RHS repeat-associated core domain-containing protein</fullName>
    </submittedName>
</protein>
<comment type="subcellular location">
    <subcellularLocation>
        <location evidence="1">Secreted</location>
    </subcellularLocation>
</comment>
<keyword evidence="2" id="KW-0964">Secreted</keyword>
<feature type="domain" description="Insecticide toxin TcdB middle/N-terminal" evidence="8">
    <location>
        <begin position="654"/>
        <end position="790"/>
    </location>
</feature>
<dbReference type="Gene3D" id="2.180.10.10">
    <property type="entry name" value="RHS repeat-associated core"/>
    <property type="match status" value="3"/>
</dbReference>
<dbReference type="InterPro" id="IPR022045">
    <property type="entry name" value="TcdB_toxin_mid/N"/>
</dbReference>
<feature type="coiled-coil region" evidence="5">
    <location>
        <begin position="1368"/>
        <end position="1395"/>
    </location>
</feature>
<dbReference type="Pfam" id="PF13517">
    <property type="entry name" value="FG-GAP_3"/>
    <property type="match status" value="3"/>
</dbReference>
<sequence length="2251" mass="248666">MSMQSIFRTIAILALFVATYTTHAANHGESLVGSIPGQLSVQQGAAVYTIPIEVPPGVAGMQPDLAITYNSNGRNGLLGVGFSLSGLSVITRCGQTIAQDGQKGGVYYDSRDRFCLDGQRLIAIYGTDGGNGTEYRTEIDGYSKIVSHGQQGSGPAWWKVWTKAGQVMEFGKTGDSRIEAQGKDTVRLWAVNQIEDTVGNGIDFEYHEDNGNGEYYPTRILYAGGKVEFGYEERSDSVASYEAGSVVQLNNRMKNISTYTDNTLNRSYLIRYEISGLTSRSHLLELNACDQNGNCAPASSFSWSALDKETAFNPAENVDIKTWDNPSVRNIPGDFNGDGLTDFLVWHAPFNNYRYNLYLANGNGFDPAVATNLKSWDNSRLDNQVVGDFNGDGMSDMLMWHVPFNNYRFNLYLSNGNGFEEAIATDIKTWDNPNVRNIPSDFNGDGLTDFLVWHAPFNNYRYNLYLSNGNGFEPAVPTNLKSWDNSKLNNQVVGDFNGDGMSDMLMWHVPFNNYRFNLYLSNGNGFEKAIATDIKTWDNTNVRNISSDFNGDGLTDFLVWHAPFNNYRYNLYLSNGNGFEPAIPTNLESWDNWKLDNQVVGDFNGDGMSDMLMWHVPFKNHRFNLYLSNGKGFQEAIATDIETWDNSSVRNASGDFTGDGLTDFLVWHAPFNNYRFNLYTLEENHNLVTRVNNGATRTTLEYEPLTRDQIHGLDSDAVYPNLDLQNPRYVAAKVKTQDAVGGQNTTTYRYGGLKANLHGRSSLGFRWIEAIDHTRNTITRTEYNQTFPHVGSPQRVTTHLIHDGYGGNILFSKTESEYDYVTRHGDRVYSPHVVRAIERSYDLDRSLLTTVTTENSGIDAFGNLGRITVTTQGAGKTHVKISQNDYVNDEQRWILGRLTRASVTHIAPDNTQITRASEFAYDAQTGLLTLETIEPSTALFQTTRYQYDTHGNKIAVTLSGPGLADRTTQTQYDGLGRFPIRVTNALGHAEIRQYHPGCGKPVSLTGPNGLTTRWEYDSLCRKTLETRADGTKTQWRYQWANSSNNGTPANARYSLTETASGASPVTIWYDAMGREVRRDTIGFDGRAIHQETEYDAKGQITRQSLPHFSGETAYWVSNTYDAIGRPASITRPAGRLTGQAKAITRYAYSGFTTTVTDPMGRRKTTTKNALDRVVRVDEEEGAWLTHTHDAIGNLVETNANGVVTRMGYDIRGNKVWMQDPDMGRWEYTYNAFGELVTQRNAKGQTVVMAYDKLGRMIRREEPEGITTWEYDSAKNGVGKLISVQAPGGFRKEFAYDNLGRPAATTTHADNRSFVVGTRYDSFGRVSESVRPGNLEVERVYNEYGYLAAIRSPASRIADYDWAHLERVLETALKNAENAARQAAQYMKKASEYRALAFRYRQLAAIHSASGNLPILNRLRDIADSLESYADIFQKRANYYRTWADRYAGYAERYARLAARYGGRWIGNRYRQIANYYRYWSDIFVNVAWNNLLIAEESAKQAGSGNGIDILTDSYAKIVAHYVGVAEKYVDQAQKAGRQATHFRQLAQATREDSSHYRDMLEDREHVYFWRTKSRDASSRLIGNIFGNGLVTRKAYDPATGELVSIKSGFGTGSPIRDLEYTYDLVNNVTARADHAQGIRENFQYDRLDRLAAATVTGDIGGTSYNHTLTYSYDNQGNMTHNSGVGSYLYGGGDRPGPHAISRAGSQEIQYDANGSMTRAGDRAIAWTSFNKPKSFQRGGQTVTFDYGPDRARYRKAGVTTNGNAQRTVYIGKLFEQETTKRAAGDIVRRKHFIYADGQLVTIHIKTEQAGEHLPDETRYLHRDNLGSIDTITDGRGNVVERMSYEAFGQRRAGNWRSADDPLAGIILPAFTNRGFTGHEHVDEMGLIHMNGRVYDPRLGRFLSADPHIQAPHSTQSYNRYSYVLNNPLKYTDPSGFFFKKLFRAVKKLFKNPVVRAVVAIAAAAVVGPAAAALVGGGLAGAIVGGTAAGFVAGGISTGTWKGAFQGAALGALSGGIAYGIGHGFGAGLAGLEKTLAHGIAQGGLSELAGGDFRSGFLGGMIGHGVGGWSKGVFTGTNPSAVIGRTMAAAVAGGVSAKLGGGKFANGAITGAFAHLFNNEARRQSAWPTNHKKITSGYDPNRKHPVTGEVKPHLAIDIANPKGDPVYSIRDGVVVEVNYAKNSGNYLKVDHANGFQSSYSHTATSLTMGDSVRYGQTIGHSDGSGVGTGPHLHFVLRKNGNRINPCSELSCP</sequence>
<proteinExistence type="predicted"/>
<evidence type="ECO:0000256" key="5">
    <source>
        <dbReference type="SAM" id="Coils"/>
    </source>
</evidence>
<dbReference type="NCBIfam" id="TIGR03696">
    <property type="entry name" value="Rhs_assc_core"/>
    <property type="match status" value="1"/>
</dbReference>
<dbReference type="PANTHER" id="PTHR32305:SF15">
    <property type="entry name" value="PROTEIN RHSA-RELATED"/>
    <property type="match status" value="1"/>
</dbReference>
<dbReference type="SUPFAM" id="SSF51261">
    <property type="entry name" value="Duplicated hybrid motif"/>
    <property type="match status" value="1"/>
</dbReference>
<dbReference type="PANTHER" id="PTHR32305">
    <property type="match status" value="1"/>
</dbReference>
<dbReference type="NCBIfam" id="TIGR01643">
    <property type="entry name" value="YD_repeat_2x"/>
    <property type="match status" value="2"/>
</dbReference>
<reference evidence="10" key="1">
    <citation type="submission" date="2019-02" db="EMBL/GenBank/DDBJ databases">
        <authorList>
            <person name="Gruber-Vodicka R. H."/>
            <person name="Seah K. B. B."/>
        </authorList>
    </citation>
    <scope>NUCLEOTIDE SEQUENCE</scope>
    <source>
        <strain evidence="10">BECK_BZ198</strain>
        <strain evidence="9">BECK_BZ199</strain>
    </source>
</reference>
<dbReference type="EMBL" id="CAADFQ010000016">
    <property type="protein sequence ID" value="VFK30543.1"/>
    <property type="molecule type" value="Genomic_DNA"/>
</dbReference>
<feature type="signal peptide" evidence="6">
    <location>
        <begin position="1"/>
        <end position="24"/>
    </location>
</feature>
<feature type="chain" id="PRO_5036113653" evidence="6">
    <location>
        <begin position="25"/>
        <end position="2251"/>
    </location>
</feature>
<dbReference type="Pfam" id="PF12256">
    <property type="entry name" value="TcdB_toxin_midN"/>
    <property type="match status" value="1"/>
</dbReference>
<dbReference type="InterPro" id="IPR028994">
    <property type="entry name" value="Integrin_alpha_N"/>
</dbReference>
<dbReference type="InterPro" id="IPR050708">
    <property type="entry name" value="T6SS_VgrG/RHS"/>
</dbReference>
<dbReference type="InterPro" id="IPR011055">
    <property type="entry name" value="Dup_hybrid_motif"/>
</dbReference>
<dbReference type="InterPro" id="IPR022385">
    <property type="entry name" value="Rhs_assc_core"/>
</dbReference>
<keyword evidence="4" id="KW-0843">Virulence</keyword>
<dbReference type="InterPro" id="IPR006530">
    <property type="entry name" value="YD"/>
</dbReference>
<dbReference type="Gene3D" id="2.40.128.340">
    <property type="match status" value="2"/>
</dbReference>
<keyword evidence="5" id="KW-0175">Coiled coil</keyword>
<evidence type="ECO:0000256" key="6">
    <source>
        <dbReference type="SAM" id="SignalP"/>
    </source>
</evidence>
<dbReference type="CDD" id="cd12797">
    <property type="entry name" value="M23_peptidase"/>
    <property type="match status" value="1"/>
</dbReference>
<dbReference type="SUPFAM" id="SSF69318">
    <property type="entry name" value="Integrin alpha N-terminal domain"/>
    <property type="match status" value="1"/>
</dbReference>
<gene>
    <name evidence="10" type="ORF">BECKMB1821H_GA0114242_101924</name>
    <name evidence="9" type="ORF">BECKMB1821I_GA0114274_101625</name>
</gene>
<evidence type="ECO:0000313" key="10">
    <source>
        <dbReference type="EMBL" id="VFK75292.1"/>
    </source>
</evidence>
<dbReference type="EMBL" id="CAADGH010000019">
    <property type="protein sequence ID" value="VFK75292.1"/>
    <property type="molecule type" value="Genomic_DNA"/>
</dbReference>
<evidence type="ECO:0000256" key="4">
    <source>
        <dbReference type="ARBA" id="ARBA00023026"/>
    </source>
</evidence>
<dbReference type="Pfam" id="PF03534">
    <property type="entry name" value="SpvB"/>
    <property type="match status" value="1"/>
</dbReference>
<evidence type="ECO:0000256" key="2">
    <source>
        <dbReference type="ARBA" id="ARBA00022525"/>
    </source>
</evidence>
<dbReference type="Gene3D" id="2.70.70.10">
    <property type="entry name" value="Glucose Permease (Domain IIA)"/>
    <property type="match status" value="1"/>
</dbReference>
<dbReference type="GO" id="GO:0005576">
    <property type="term" value="C:extracellular region"/>
    <property type="evidence" value="ECO:0007669"/>
    <property type="project" value="UniProtKB-SubCell"/>
</dbReference>
<keyword evidence="3 6" id="KW-0732">Signal</keyword>
<evidence type="ECO:0000259" key="7">
    <source>
        <dbReference type="Pfam" id="PF01551"/>
    </source>
</evidence>
<feature type="domain" description="M23ase beta-sheet core" evidence="7">
    <location>
        <begin position="2151"/>
        <end position="2244"/>
    </location>
</feature>
<dbReference type="InterPro" id="IPR016047">
    <property type="entry name" value="M23ase_b-sheet_dom"/>
</dbReference>
<evidence type="ECO:0000256" key="3">
    <source>
        <dbReference type="ARBA" id="ARBA00022729"/>
    </source>
</evidence>
<dbReference type="InterPro" id="IPR013517">
    <property type="entry name" value="FG-GAP"/>
</dbReference>
<dbReference type="InterPro" id="IPR003284">
    <property type="entry name" value="Sal_SpvB"/>
</dbReference>
<evidence type="ECO:0000313" key="9">
    <source>
        <dbReference type="EMBL" id="VFK30543.1"/>
    </source>
</evidence>
<dbReference type="Gene3D" id="2.130.10.130">
    <property type="entry name" value="Integrin alpha, N-terminal"/>
    <property type="match status" value="1"/>
</dbReference>
<name>A0A451BAJ6_9GAMM</name>
<evidence type="ECO:0000259" key="8">
    <source>
        <dbReference type="Pfam" id="PF12256"/>
    </source>
</evidence>
<evidence type="ECO:0000256" key="1">
    <source>
        <dbReference type="ARBA" id="ARBA00004613"/>
    </source>
</evidence>